<reference evidence="1 2" key="1">
    <citation type="journal article" date="2012" name="Genome Biol.">
        <title>Genome and low-iron response of an oceanic diatom adapted to chronic iron limitation.</title>
        <authorList>
            <person name="Lommer M."/>
            <person name="Specht M."/>
            <person name="Roy A.S."/>
            <person name="Kraemer L."/>
            <person name="Andreson R."/>
            <person name="Gutowska M.A."/>
            <person name="Wolf J."/>
            <person name="Bergner S.V."/>
            <person name="Schilhabel M.B."/>
            <person name="Klostermeier U.C."/>
            <person name="Beiko R.G."/>
            <person name="Rosenstiel P."/>
            <person name="Hippler M."/>
            <person name="Laroche J."/>
        </authorList>
    </citation>
    <scope>NUCLEOTIDE SEQUENCE [LARGE SCALE GENOMIC DNA]</scope>
    <source>
        <strain evidence="1 2">CCMP1005</strain>
    </source>
</reference>
<name>K0RFS9_THAOC</name>
<dbReference type="AntiFam" id="ANF00010">
    <property type="entry name" value="tRNA translation"/>
</dbReference>
<organism evidence="1 2">
    <name type="scientific">Thalassiosira oceanica</name>
    <name type="common">Marine diatom</name>
    <dbReference type="NCBI Taxonomy" id="159749"/>
    <lineage>
        <taxon>Eukaryota</taxon>
        <taxon>Sar</taxon>
        <taxon>Stramenopiles</taxon>
        <taxon>Ochrophyta</taxon>
        <taxon>Bacillariophyta</taxon>
        <taxon>Coscinodiscophyceae</taxon>
        <taxon>Thalassiosirophycidae</taxon>
        <taxon>Thalassiosirales</taxon>
        <taxon>Thalassiosiraceae</taxon>
        <taxon>Thalassiosira</taxon>
    </lineage>
</organism>
<dbReference type="Proteomes" id="UP000266841">
    <property type="component" value="Unassembled WGS sequence"/>
</dbReference>
<dbReference type="EMBL" id="AGNL01046615">
    <property type="protein sequence ID" value="EJK47801.1"/>
    <property type="molecule type" value="Genomic_DNA"/>
</dbReference>
<evidence type="ECO:0000313" key="1">
    <source>
        <dbReference type="EMBL" id="EJK47801.1"/>
    </source>
</evidence>
<protein>
    <submittedName>
        <fullName evidence="1">Uncharacterized protein</fullName>
    </submittedName>
</protein>
<feature type="non-terminal residue" evidence="1">
    <location>
        <position position="1"/>
    </location>
</feature>
<evidence type="ECO:0000313" key="2">
    <source>
        <dbReference type="Proteomes" id="UP000266841"/>
    </source>
</evidence>
<accession>K0RFS9</accession>
<sequence length="217" mass="23707">AAQEIDLRRRSRRHWVFGLTGLERLDEIECWLAQGGGGGTVATRRGAGTGPSTLRGELVQSPAVGKDATRRRCSSSCFRPALAAAAASEPPEDKTGRIDGRRAQLLSFWSGVGARQSARMARMMMPRRLLNVLKPRAFPAAFPGGRWIRASYRFTYLARVSTYEAPAQGTERPPAMYCLAQLVERTTLNRVVVGSIPTLGVNTASFLLIEPMFQVGT</sequence>
<gene>
    <name evidence="1" type="ORF">THAOC_33460</name>
</gene>
<comment type="caution">
    <text evidence="1">The sequence shown here is derived from an EMBL/GenBank/DDBJ whole genome shotgun (WGS) entry which is preliminary data.</text>
</comment>
<dbReference type="AlphaFoldDB" id="K0RFS9"/>
<keyword evidence="2" id="KW-1185">Reference proteome</keyword>
<proteinExistence type="predicted"/>